<dbReference type="PANTHER" id="PTHR30069:SF29">
    <property type="entry name" value="HEMOGLOBIN AND HEMOGLOBIN-HAPTOGLOBIN-BINDING PROTEIN 1-RELATED"/>
    <property type="match status" value="1"/>
</dbReference>
<evidence type="ECO:0000256" key="1">
    <source>
        <dbReference type="ARBA" id="ARBA00022729"/>
    </source>
</evidence>
<dbReference type="InterPro" id="IPR046144">
    <property type="entry name" value="DUF6146"/>
</dbReference>
<sequence>MKKLIFLLLIPAIAFAQQDSLRLDEKSSGKIGTEVQPSSPSTKPLYFVEGKLIQESEVEKINPDEIESINVLKGEKAIEKYGDEGKNGVIEIILKKKTDSSNIKEVLSGTVPGIKNITSSSQPIYIRCGLPSKDTRKGEPLYVVDGVSKKINYSLDEISANEIANIIVLKDSEATAIYGSNGRNGVIIIQTNKYLEELEIKKNPYDLEVLDLGYESFLAMQPSAKTYSLSYLQNKNQRYVSVWNQRVISGNPEIYELPIDYDSQTYYGLDFEYKLYQFFKFMEEKHSIRFS</sequence>
<comment type="caution">
    <text evidence="4">The sequence shown here is derived from an EMBL/GenBank/DDBJ whole genome shotgun (WGS) entry which is preliminary data.</text>
</comment>
<keyword evidence="1 2" id="KW-0732">Signal</keyword>
<dbReference type="Pfam" id="PF07715">
    <property type="entry name" value="Plug"/>
    <property type="match status" value="1"/>
</dbReference>
<evidence type="ECO:0000313" key="4">
    <source>
        <dbReference type="EMBL" id="MBA5629693.1"/>
    </source>
</evidence>
<dbReference type="SUPFAM" id="SSF56935">
    <property type="entry name" value="Porins"/>
    <property type="match status" value="1"/>
</dbReference>
<dbReference type="EMBL" id="JACDZE010000001">
    <property type="protein sequence ID" value="MBA5629693.1"/>
    <property type="molecule type" value="Genomic_DNA"/>
</dbReference>
<name>A0A838ZS53_9FLAO</name>
<dbReference type="InterPro" id="IPR039426">
    <property type="entry name" value="TonB-dep_rcpt-like"/>
</dbReference>
<organism evidence="4 5">
    <name type="scientific">Moheibacter lacus</name>
    <dbReference type="NCBI Taxonomy" id="2745851"/>
    <lineage>
        <taxon>Bacteria</taxon>
        <taxon>Pseudomonadati</taxon>
        <taxon>Bacteroidota</taxon>
        <taxon>Flavobacteriia</taxon>
        <taxon>Flavobacteriales</taxon>
        <taxon>Weeksellaceae</taxon>
        <taxon>Moheibacter</taxon>
    </lineage>
</organism>
<evidence type="ECO:0000313" key="5">
    <source>
        <dbReference type="Proteomes" id="UP000552241"/>
    </source>
</evidence>
<keyword evidence="4" id="KW-0675">Receptor</keyword>
<dbReference type="Proteomes" id="UP000552241">
    <property type="component" value="Unassembled WGS sequence"/>
</dbReference>
<dbReference type="GO" id="GO:0044718">
    <property type="term" value="P:siderophore transmembrane transport"/>
    <property type="evidence" value="ECO:0007669"/>
    <property type="project" value="TreeGrafter"/>
</dbReference>
<dbReference type="PANTHER" id="PTHR30069">
    <property type="entry name" value="TONB-DEPENDENT OUTER MEMBRANE RECEPTOR"/>
    <property type="match status" value="1"/>
</dbReference>
<reference evidence="4 5" key="1">
    <citation type="submission" date="2020-07" db="EMBL/GenBank/DDBJ databases">
        <title>Moheibacter lacus sp. nov., a member of the family Flavobacteriaceae isolated from freshwater lake sediment.</title>
        <authorList>
            <person name="Liu Y."/>
        </authorList>
    </citation>
    <scope>NUCLEOTIDE SEQUENCE [LARGE SCALE GENOMIC DNA]</scope>
    <source>
        <strain evidence="4 5">BDHS18</strain>
    </source>
</reference>
<protein>
    <submittedName>
        <fullName evidence="4">TonB-dependent receptor plug domain-containing protein</fullName>
    </submittedName>
</protein>
<feature type="chain" id="PRO_5032436630" evidence="2">
    <location>
        <begin position="17"/>
        <end position="291"/>
    </location>
</feature>
<evidence type="ECO:0000259" key="3">
    <source>
        <dbReference type="Pfam" id="PF07715"/>
    </source>
</evidence>
<accession>A0A838ZS53</accession>
<keyword evidence="5" id="KW-1185">Reference proteome</keyword>
<dbReference type="Pfam" id="PF19643">
    <property type="entry name" value="DUF6146"/>
    <property type="match status" value="1"/>
</dbReference>
<dbReference type="InterPro" id="IPR037066">
    <property type="entry name" value="Plug_dom_sf"/>
</dbReference>
<feature type="domain" description="TonB-dependent receptor plug" evidence="3">
    <location>
        <begin position="97"/>
        <end position="186"/>
    </location>
</feature>
<evidence type="ECO:0000256" key="2">
    <source>
        <dbReference type="SAM" id="SignalP"/>
    </source>
</evidence>
<gene>
    <name evidence="4" type="ORF">HU137_07910</name>
</gene>
<dbReference type="Gene3D" id="2.170.130.10">
    <property type="entry name" value="TonB-dependent receptor, plug domain"/>
    <property type="match status" value="2"/>
</dbReference>
<proteinExistence type="predicted"/>
<dbReference type="GO" id="GO:0015344">
    <property type="term" value="F:siderophore uptake transmembrane transporter activity"/>
    <property type="evidence" value="ECO:0007669"/>
    <property type="project" value="TreeGrafter"/>
</dbReference>
<feature type="signal peptide" evidence="2">
    <location>
        <begin position="1"/>
        <end position="16"/>
    </location>
</feature>
<dbReference type="InterPro" id="IPR012910">
    <property type="entry name" value="Plug_dom"/>
</dbReference>
<dbReference type="RefSeq" id="WP_182043237.1">
    <property type="nucleotide sequence ID" value="NZ_JACDZE010000001.1"/>
</dbReference>
<dbReference type="AlphaFoldDB" id="A0A838ZS53"/>